<dbReference type="NCBIfam" id="NF002017">
    <property type="entry name" value="PRK00823.1-2"/>
    <property type="match status" value="1"/>
</dbReference>
<dbReference type="GO" id="GO:0006729">
    <property type="term" value="P:tetrahydrobiopterin biosynthetic process"/>
    <property type="evidence" value="ECO:0007669"/>
    <property type="project" value="InterPro"/>
</dbReference>
<dbReference type="InterPro" id="IPR036428">
    <property type="entry name" value="PCD_sf"/>
</dbReference>
<comment type="similarity">
    <text evidence="2">Belongs to the pterin-4-alpha-carbinolamine dehydratase family.</text>
</comment>
<dbReference type="PANTHER" id="PTHR12599:SF0">
    <property type="entry name" value="PTERIN-4-ALPHA-CARBINOLAMINE DEHYDRATASE"/>
    <property type="match status" value="1"/>
</dbReference>
<protein>
    <recommendedName>
        <fullName evidence="4">Putative pterin-4-alpha-carbinolamine dehydratase</fullName>
        <ecNumber evidence="3">4.2.1.96</ecNumber>
    </recommendedName>
</protein>
<dbReference type="SUPFAM" id="SSF55248">
    <property type="entry name" value="PCD-like"/>
    <property type="match status" value="1"/>
</dbReference>
<evidence type="ECO:0000256" key="1">
    <source>
        <dbReference type="ARBA" id="ARBA00001554"/>
    </source>
</evidence>
<organism evidence="6 7">
    <name type="scientific">Metallococcus carri</name>
    <dbReference type="NCBI Taxonomy" id="1656884"/>
    <lineage>
        <taxon>Bacteria</taxon>
        <taxon>Bacillati</taxon>
        <taxon>Actinomycetota</taxon>
        <taxon>Actinomycetes</taxon>
        <taxon>Micrococcales</taxon>
        <taxon>Dermacoccaceae</taxon>
        <taxon>Metallococcus</taxon>
    </lineage>
</organism>
<proteinExistence type="inferred from homology"/>
<evidence type="ECO:0000313" key="6">
    <source>
        <dbReference type="EMBL" id="NHN57325.1"/>
    </source>
</evidence>
<evidence type="ECO:0000313" key="7">
    <source>
        <dbReference type="Proteomes" id="UP000744769"/>
    </source>
</evidence>
<dbReference type="AlphaFoldDB" id="A0A967B4W4"/>
<accession>A0A967B4W4</accession>
<dbReference type="PANTHER" id="PTHR12599">
    <property type="entry name" value="PTERIN-4-ALPHA-CARBINOLAMINE DEHYDRATASE"/>
    <property type="match status" value="1"/>
</dbReference>
<dbReference type="GO" id="GO:0008124">
    <property type="term" value="F:4-alpha-hydroxytetrahydrobiopterin dehydratase activity"/>
    <property type="evidence" value="ECO:0007669"/>
    <property type="project" value="UniProtKB-EC"/>
</dbReference>
<evidence type="ECO:0000256" key="4">
    <source>
        <dbReference type="ARBA" id="ARBA00021735"/>
    </source>
</evidence>
<keyword evidence="7" id="KW-1185">Reference proteome</keyword>
<evidence type="ECO:0000256" key="2">
    <source>
        <dbReference type="ARBA" id="ARBA00006472"/>
    </source>
</evidence>
<evidence type="ECO:0000256" key="3">
    <source>
        <dbReference type="ARBA" id="ARBA00013252"/>
    </source>
</evidence>
<comment type="catalytic activity">
    <reaction evidence="1">
        <text>(4aS,6R)-4a-hydroxy-L-erythro-5,6,7,8-tetrahydrobiopterin = (6R)-L-erythro-6,7-dihydrobiopterin + H2O</text>
        <dbReference type="Rhea" id="RHEA:11920"/>
        <dbReference type="ChEBI" id="CHEBI:15377"/>
        <dbReference type="ChEBI" id="CHEBI:15642"/>
        <dbReference type="ChEBI" id="CHEBI:43120"/>
        <dbReference type="EC" id="4.2.1.96"/>
    </reaction>
</comment>
<dbReference type="InterPro" id="IPR001533">
    <property type="entry name" value="Pterin_deHydtase"/>
</dbReference>
<dbReference type="RefSeq" id="WP_166198518.1">
    <property type="nucleotide sequence ID" value="NZ_JAAOIV010000014.1"/>
</dbReference>
<dbReference type="Proteomes" id="UP000744769">
    <property type="component" value="Unassembled WGS sequence"/>
</dbReference>
<dbReference type="Gene3D" id="3.30.1360.20">
    <property type="entry name" value="Transcriptional coactivator/pterin dehydratase"/>
    <property type="match status" value="1"/>
</dbReference>
<dbReference type="EC" id="4.2.1.96" evidence="3"/>
<dbReference type="EMBL" id="JAAOIV010000014">
    <property type="protein sequence ID" value="NHN57325.1"/>
    <property type="molecule type" value="Genomic_DNA"/>
</dbReference>
<name>A0A967B4W4_9MICO</name>
<sequence>MNALSADQIDVPGWRLTRGALKGTFATDGFSAGARFLQDVAKAADEANHHPDALVTYPSVEFTLVTHDADDTVTDKDVALARRINDIAGALSIKHAD</sequence>
<reference evidence="6" key="1">
    <citation type="submission" date="2020-03" db="EMBL/GenBank/DDBJ databases">
        <title>Draft sequencing of Calidifontibacter sp. DB0510.</title>
        <authorList>
            <person name="Kim D.-U."/>
        </authorList>
    </citation>
    <scope>NUCLEOTIDE SEQUENCE</scope>
    <source>
        <strain evidence="6">DB0510</strain>
    </source>
</reference>
<dbReference type="CDD" id="cd00488">
    <property type="entry name" value="PCD_DCoH"/>
    <property type="match status" value="1"/>
</dbReference>
<gene>
    <name evidence="6" type="ORF">G9U51_16260</name>
</gene>
<comment type="caution">
    <text evidence="6">The sequence shown here is derived from an EMBL/GenBank/DDBJ whole genome shotgun (WGS) entry which is preliminary data.</text>
</comment>
<evidence type="ECO:0000256" key="5">
    <source>
        <dbReference type="ARBA" id="ARBA00023239"/>
    </source>
</evidence>
<dbReference type="Pfam" id="PF01329">
    <property type="entry name" value="Pterin_4a"/>
    <property type="match status" value="1"/>
</dbReference>
<keyword evidence="5 6" id="KW-0456">Lyase</keyword>